<reference evidence="1" key="1">
    <citation type="journal article" date="2020" name="Plant Biotechnol. J.">
        <title>The pomegranate (Punica granatum L.) draft genome dissects genetic divergence between soft- and hard-seeded cultivars.</title>
        <authorList>
            <person name="Luo X."/>
            <person name="Li H."/>
            <person name="Wu Z."/>
            <person name="Yao W."/>
            <person name="Zhao P."/>
            <person name="Cao D."/>
            <person name="Yu H."/>
            <person name="Li K."/>
            <person name="Poudel K."/>
            <person name="Zhao D."/>
            <person name="Zhang F."/>
            <person name="Xia X."/>
            <person name="Chen L."/>
            <person name="Wang Q."/>
            <person name="Jing D."/>
            <person name="Cao S."/>
        </authorList>
    </citation>
    <scope>NUCLEOTIDE SEQUENCE [LARGE SCALE GENOMIC DNA]</scope>
    <source>
        <strain evidence="1">cv. Tunisia</strain>
    </source>
</reference>
<accession>A0A6P8D6K7</accession>
<evidence type="ECO:0000313" key="1">
    <source>
        <dbReference type="Proteomes" id="UP000515151"/>
    </source>
</evidence>
<dbReference type="InterPro" id="IPR011009">
    <property type="entry name" value="Kinase-like_dom_sf"/>
</dbReference>
<evidence type="ECO:0000313" key="2">
    <source>
        <dbReference type="RefSeq" id="XP_031392215.1"/>
    </source>
</evidence>
<dbReference type="RefSeq" id="XP_031392215.1">
    <property type="nucleotide sequence ID" value="XM_031536355.1"/>
</dbReference>
<protein>
    <submittedName>
        <fullName evidence="2">Cysteine-rich receptor-like protein kinase 29</fullName>
    </submittedName>
</protein>
<sequence length="130" mass="14425">MVNSEEGVLVQWHKASSGTKRSWAWNNWKKGTAMNLVDPFLKGSPVGEILDCIHIALLCIQEDVARRPTMASVTLMLNTESQSLPMPSHPAFLTDSTTTNNRALAQPKWPSALSRPASINELSFSNMYPR</sequence>
<organism evidence="1 2">
    <name type="scientific">Punica granatum</name>
    <name type="common">Pomegranate</name>
    <dbReference type="NCBI Taxonomy" id="22663"/>
    <lineage>
        <taxon>Eukaryota</taxon>
        <taxon>Viridiplantae</taxon>
        <taxon>Streptophyta</taxon>
        <taxon>Embryophyta</taxon>
        <taxon>Tracheophyta</taxon>
        <taxon>Spermatophyta</taxon>
        <taxon>Magnoliopsida</taxon>
        <taxon>eudicotyledons</taxon>
        <taxon>Gunneridae</taxon>
        <taxon>Pentapetalae</taxon>
        <taxon>rosids</taxon>
        <taxon>malvids</taxon>
        <taxon>Myrtales</taxon>
        <taxon>Lythraceae</taxon>
        <taxon>Punica</taxon>
    </lineage>
</organism>
<dbReference type="Proteomes" id="UP000515151">
    <property type="component" value="Chromosome 4"/>
</dbReference>
<proteinExistence type="predicted"/>
<keyword evidence="1" id="KW-1185">Reference proteome</keyword>
<dbReference type="PANTHER" id="PTHR27006">
    <property type="entry name" value="PROMASTIGOTE SURFACE ANTIGEN PROTEIN PSA"/>
    <property type="match status" value="1"/>
</dbReference>
<name>A0A6P8D6K7_PUNGR</name>
<dbReference type="Gene3D" id="1.10.510.10">
    <property type="entry name" value="Transferase(Phosphotransferase) domain 1"/>
    <property type="match status" value="1"/>
</dbReference>
<dbReference type="SUPFAM" id="SSF56112">
    <property type="entry name" value="Protein kinase-like (PK-like)"/>
    <property type="match status" value="1"/>
</dbReference>
<dbReference type="GeneID" id="116204279"/>
<dbReference type="PANTHER" id="PTHR27006:SF606">
    <property type="entry name" value="INTERLEUKIN-1 RECEPTOR-ASSOCIATED KINASE 4"/>
    <property type="match status" value="1"/>
</dbReference>
<gene>
    <name evidence="2" type="primary">LOC116204279</name>
</gene>
<reference evidence="2" key="2">
    <citation type="submission" date="2025-08" db="UniProtKB">
        <authorList>
            <consortium name="RefSeq"/>
        </authorList>
    </citation>
    <scope>IDENTIFICATION</scope>
    <source>
        <tissue evidence="2">Leaf</tissue>
    </source>
</reference>
<dbReference type="AlphaFoldDB" id="A0A6P8D6K7"/>
<dbReference type="OrthoDB" id="4062651at2759"/>